<dbReference type="InterPro" id="IPR050425">
    <property type="entry name" value="NAD(P)_dehydrat-like"/>
</dbReference>
<evidence type="ECO:0000313" key="6">
    <source>
        <dbReference type="Proteomes" id="UP001341281"/>
    </source>
</evidence>
<dbReference type="Gene3D" id="3.40.50.720">
    <property type="entry name" value="NAD(P)-binding Rossmann-like Domain"/>
    <property type="match status" value="1"/>
</dbReference>
<evidence type="ECO:0000313" key="5">
    <source>
        <dbReference type="EMBL" id="WVZ86533.1"/>
    </source>
</evidence>
<evidence type="ECO:0000256" key="3">
    <source>
        <dbReference type="ARBA" id="ARBA00023241"/>
    </source>
</evidence>
<dbReference type="PANTHER" id="PTHR10366:SF288">
    <property type="entry name" value="ANTHOCYANIDIN REDUCTASE"/>
    <property type="match status" value="1"/>
</dbReference>
<gene>
    <name evidence="5" type="ORF">U9M48_033294</name>
</gene>
<evidence type="ECO:0000256" key="1">
    <source>
        <dbReference type="ARBA" id="ARBA00022857"/>
    </source>
</evidence>
<dbReference type="GO" id="GO:0009813">
    <property type="term" value="P:flavonoid biosynthetic process"/>
    <property type="evidence" value="ECO:0007669"/>
    <property type="project" value="UniProtKB-KW"/>
</dbReference>
<dbReference type="SUPFAM" id="SSF51735">
    <property type="entry name" value="NAD(P)-binding Rossmann-fold domains"/>
    <property type="match status" value="1"/>
</dbReference>
<comment type="similarity">
    <text evidence="4">Belongs to the NAD(P)-dependent epimerase/dehydratase family. Dihydroflavonol-4-reductase subfamily.</text>
</comment>
<protein>
    <recommendedName>
        <fullName evidence="7">NAD(P)-binding domain-containing protein</fullName>
    </recommendedName>
</protein>
<keyword evidence="2" id="KW-0560">Oxidoreductase</keyword>
<proteinExistence type="inferred from homology"/>
<dbReference type="GO" id="GO:0016616">
    <property type="term" value="F:oxidoreductase activity, acting on the CH-OH group of donors, NAD or NADP as acceptor"/>
    <property type="evidence" value="ECO:0007669"/>
    <property type="project" value="TreeGrafter"/>
</dbReference>
<dbReference type="AlphaFoldDB" id="A0AAQ3X5E1"/>
<dbReference type="Proteomes" id="UP001341281">
    <property type="component" value="Chromosome 07"/>
</dbReference>
<dbReference type="InterPro" id="IPR036291">
    <property type="entry name" value="NAD(P)-bd_dom_sf"/>
</dbReference>
<keyword evidence="3" id="KW-0284">Flavonoid biosynthesis</keyword>
<dbReference type="PANTHER" id="PTHR10366">
    <property type="entry name" value="NAD DEPENDENT EPIMERASE/DEHYDRATASE"/>
    <property type="match status" value="1"/>
</dbReference>
<evidence type="ECO:0000256" key="2">
    <source>
        <dbReference type="ARBA" id="ARBA00023002"/>
    </source>
</evidence>
<name>A0AAQ3X5E1_PASNO</name>
<keyword evidence="6" id="KW-1185">Reference proteome</keyword>
<organism evidence="5 6">
    <name type="scientific">Paspalum notatum var. saurae</name>
    <dbReference type="NCBI Taxonomy" id="547442"/>
    <lineage>
        <taxon>Eukaryota</taxon>
        <taxon>Viridiplantae</taxon>
        <taxon>Streptophyta</taxon>
        <taxon>Embryophyta</taxon>
        <taxon>Tracheophyta</taxon>
        <taxon>Spermatophyta</taxon>
        <taxon>Magnoliopsida</taxon>
        <taxon>Liliopsida</taxon>
        <taxon>Poales</taxon>
        <taxon>Poaceae</taxon>
        <taxon>PACMAD clade</taxon>
        <taxon>Panicoideae</taxon>
        <taxon>Andropogonodae</taxon>
        <taxon>Paspaleae</taxon>
        <taxon>Paspalinae</taxon>
        <taxon>Paspalum</taxon>
    </lineage>
</organism>
<reference evidence="5 6" key="1">
    <citation type="submission" date="2024-02" db="EMBL/GenBank/DDBJ databases">
        <title>High-quality chromosome-scale genome assembly of Pensacola bahiagrass (Paspalum notatum Flugge var. saurae).</title>
        <authorList>
            <person name="Vega J.M."/>
            <person name="Podio M."/>
            <person name="Orjuela J."/>
            <person name="Siena L.A."/>
            <person name="Pessino S.C."/>
            <person name="Combes M.C."/>
            <person name="Mariac C."/>
            <person name="Albertini E."/>
            <person name="Pupilli F."/>
            <person name="Ortiz J.P.A."/>
            <person name="Leblanc O."/>
        </authorList>
    </citation>
    <scope>NUCLEOTIDE SEQUENCE [LARGE SCALE GENOMIC DNA]</scope>
    <source>
        <strain evidence="5">R1</strain>
        <tissue evidence="5">Leaf</tissue>
    </source>
</reference>
<evidence type="ECO:0008006" key="7">
    <source>
        <dbReference type="Google" id="ProtNLM"/>
    </source>
</evidence>
<accession>A0AAQ3X5E1</accession>
<sequence>MSAADKKKTACVTGGERVHRLGAHKDDAGEWVCREDDGQEPRFDHLTIPFHLDDKAKNSHLRELQATGPLQVLRASLDEEGSFDEAVAGCDYAFLVAAPEVHNSRVQFVFGDPAHICCSVHHLLLDLAMAEGAGRGRGHLPDNSERTLKRVVLTSSAAAVATRPLEGDGHVLDEDSWSDVEHITATPWSSAPPQGYPVSKVLLEKEASRFAQEHGLRNLKISLKSRNRLRPPALSDG</sequence>
<keyword evidence="1" id="KW-0521">NADP</keyword>
<evidence type="ECO:0000256" key="4">
    <source>
        <dbReference type="ARBA" id="ARBA00023445"/>
    </source>
</evidence>
<dbReference type="EMBL" id="CP144751">
    <property type="protein sequence ID" value="WVZ86533.1"/>
    <property type="molecule type" value="Genomic_DNA"/>
</dbReference>